<dbReference type="InterPro" id="IPR011006">
    <property type="entry name" value="CheY-like_superfamily"/>
</dbReference>
<dbReference type="SMART" id="SM00448">
    <property type="entry name" value="REC"/>
    <property type="match status" value="1"/>
</dbReference>
<dbReference type="GO" id="GO:0000160">
    <property type="term" value="P:phosphorelay signal transduction system"/>
    <property type="evidence" value="ECO:0007669"/>
    <property type="project" value="InterPro"/>
</dbReference>
<reference evidence="8 9" key="1">
    <citation type="submission" date="2018-03" db="EMBL/GenBank/DDBJ databases">
        <title>Aquarubrobacter algicola gen. nov., sp. nov., a novel actinobacterium isolated from shallow eutrophic lake during the end of cyanobacterial harmful algal blooms.</title>
        <authorList>
            <person name="Chun S.J."/>
        </authorList>
    </citation>
    <scope>NUCLEOTIDE SEQUENCE [LARGE SCALE GENOMIC DNA]</scope>
    <source>
        <strain evidence="8 9">Seoho-28</strain>
    </source>
</reference>
<dbReference type="GO" id="GO:0003677">
    <property type="term" value="F:DNA binding"/>
    <property type="evidence" value="ECO:0007669"/>
    <property type="project" value="UniProtKB-KW"/>
</dbReference>
<keyword evidence="9" id="KW-1185">Reference proteome</keyword>
<name>A0A2T4UF69_9ACTN</name>
<evidence type="ECO:0000256" key="4">
    <source>
        <dbReference type="ARBA" id="ARBA00023163"/>
    </source>
</evidence>
<sequence>MSPVGDRIRILVAEDHPLFREALVATIRSRPDFELVGEAADGRAALERARETRPDVIVLDLKLPELDGLQVLAALRRESSPVKVVLLSAFLDGAIAYEAVAAGAEAYLSKDADRDRVCDTIAAVARGETVLAPEIQAGIAQEIRSRGTTSRPALSPREQEVLALVAEGHSAPDIGKQLYLSPATVKGHLQSLYEKLGVSDRAAAVAEAMRRGLLE</sequence>
<feature type="domain" description="HTH luxR-type" evidence="6">
    <location>
        <begin position="147"/>
        <end position="212"/>
    </location>
</feature>
<comment type="caution">
    <text evidence="8">The sequence shown here is derived from an EMBL/GenBank/DDBJ whole genome shotgun (WGS) entry which is preliminary data.</text>
</comment>
<dbReference type="AlphaFoldDB" id="A0A2T4UF69"/>
<evidence type="ECO:0000256" key="1">
    <source>
        <dbReference type="ARBA" id="ARBA00022553"/>
    </source>
</evidence>
<gene>
    <name evidence="8" type="ORF">C7Y72_15800</name>
</gene>
<dbReference type="Pfam" id="PF00196">
    <property type="entry name" value="GerE"/>
    <property type="match status" value="1"/>
</dbReference>
<dbReference type="CDD" id="cd06170">
    <property type="entry name" value="LuxR_C_like"/>
    <property type="match status" value="1"/>
</dbReference>
<dbReference type="PANTHER" id="PTHR43214:SF24">
    <property type="entry name" value="TRANSCRIPTIONAL REGULATORY PROTEIN NARL-RELATED"/>
    <property type="match status" value="1"/>
</dbReference>
<dbReference type="PROSITE" id="PS00622">
    <property type="entry name" value="HTH_LUXR_1"/>
    <property type="match status" value="1"/>
</dbReference>
<keyword evidence="2" id="KW-0805">Transcription regulation</keyword>
<feature type="modified residue" description="4-aspartylphosphate" evidence="5">
    <location>
        <position position="60"/>
    </location>
</feature>
<evidence type="ECO:0000259" key="7">
    <source>
        <dbReference type="PROSITE" id="PS50110"/>
    </source>
</evidence>
<dbReference type="PANTHER" id="PTHR43214">
    <property type="entry name" value="TWO-COMPONENT RESPONSE REGULATOR"/>
    <property type="match status" value="1"/>
</dbReference>
<protein>
    <submittedName>
        <fullName evidence="8">DNA-binding response regulator</fullName>
    </submittedName>
</protein>
<dbReference type="SUPFAM" id="SSF52172">
    <property type="entry name" value="CheY-like"/>
    <property type="match status" value="1"/>
</dbReference>
<evidence type="ECO:0000256" key="2">
    <source>
        <dbReference type="ARBA" id="ARBA00023015"/>
    </source>
</evidence>
<dbReference type="InterPro" id="IPR000792">
    <property type="entry name" value="Tscrpt_reg_LuxR_C"/>
</dbReference>
<dbReference type="Proteomes" id="UP000240739">
    <property type="component" value="Unassembled WGS sequence"/>
</dbReference>
<dbReference type="InterPro" id="IPR039420">
    <property type="entry name" value="WalR-like"/>
</dbReference>
<dbReference type="CDD" id="cd17535">
    <property type="entry name" value="REC_NarL-like"/>
    <property type="match status" value="1"/>
</dbReference>
<organism evidence="8 9">
    <name type="scientific">Paraconexibacter algicola</name>
    <dbReference type="NCBI Taxonomy" id="2133960"/>
    <lineage>
        <taxon>Bacteria</taxon>
        <taxon>Bacillati</taxon>
        <taxon>Actinomycetota</taxon>
        <taxon>Thermoleophilia</taxon>
        <taxon>Solirubrobacterales</taxon>
        <taxon>Paraconexibacteraceae</taxon>
        <taxon>Paraconexibacter</taxon>
    </lineage>
</organism>
<evidence type="ECO:0000313" key="9">
    <source>
        <dbReference type="Proteomes" id="UP000240739"/>
    </source>
</evidence>
<dbReference type="InterPro" id="IPR001789">
    <property type="entry name" value="Sig_transdc_resp-reg_receiver"/>
</dbReference>
<dbReference type="GO" id="GO:0006355">
    <property type="term" value="P:regulation of DNA-templated transcription"/>
    <property type="evidence" value="ECO:0007669"/>
    <property type="project" value="InterPro"/>
</dbReference>
<dbReference type="InterPro" id="IPR016032">
    <property type="entry name" value="Sig_transdc_resp-reg_C-effctor"/>
</dbReference>
<dbReference type="InterPro" id="IPR058245">
    <property type="entry name" value="NreC/VraR/RcsB-like_REC"/>
</dbReference>
<proteinExistence type="predicted"/>
<dbReference type="Pfam" id="PF00072">
    <property type="entry name" value="Response_reg"/>
    <property type="match status" value="1"/>
</dbReference>
<evidence type="ECO:0000256" key="5">
    <source>
        <dbReference type="PROSITE-ProRule" id="PRU00169"/>
    </source>
</evidence>
<evidence type="ECO:0000313" key="8">
    <source>
        <dbReference type="EMBL" id="PTL56425.1"/>
    </source>
</evidence>
<dbReference type="PRINTS" id="PR00038">
    <property type="entry name" value="HTHLUXR"/>
</dbReference>
<keyword evidence="4" id="KW-0804">Transcription</keyword>
<dbReference type="PROSITE" id="PS50110">
    <property type="entry name" value="RESPONSE_REGULATORY"/>
    <property type="match status" value="1"/>
</dbReference>
<dbReference type="SMART" id="SM00421">
    <property type="entry name" value="HTH_LUXR"/>
    <property type="match status" value="1"/>
</dbReference>
<evidence type="ECO:0000259" key="6">
    <source>
        <dbReference type="PROSITE" id="PS50043"/>
    </source>
</evidence>
<dbReference type="RefSeq" id="WP_107570144.1">
    <property type="nucleotide sequence ID" value="NZ_PYYB01000002.1"/>
</dbReference>
<dbReference type="SUPFAM" id="SSF46894">
    <property type="entry name" value="C-terminal effector domain of the bipartite response regulators"/>
    <property type="match status" value="1"/>
</dbReference>
<dbReference type="PROSITE" id="PS50043">
    <property type="entry name" value="HTH_LUXR_2"/>
    <property type="match status" value="1"/>
</dbReference>
<keyword evidence="3 8" id="KW-0238">DNA-binding</keyword>
<accession>A0A2T4UF69</accession>
<evidence type="ECO:0000256" key="3">
    <source>
        <dbReference type="ARBA" id="ARBA00023125"/>
    </source>
</evidence>
<dbReference type="OrthoDB" id="9808843at2"/>
<feature type="domain" description="Response regulatory" evidence="7">
    <location>
        <begin position="9"/>
        <end position="125"/>
    </location>
</feature>
<dbReference type="Gene3D" id="3.40.50.2300">
    <property type="match status" value="1"/>
</dbReference>
<keyword evidence="1 5" id="KW-0597">Phosphoprotein</keyword>
<dbReference type="EMBL" id="PYYB01000002">
    <property type="protein sequence ID" value="PTL56425.1"/>
    <property type="molecule type" value="Genomic_DNA"/>
</dbReference>